<dbReference type="EMBL" id="JACCBA010000001">
    <property type="protein sequence ID" value="NYD52028.1"/>
    <property type="molecule type" value="Genomic_DNA"/>
</dbReference>
<organism evidence="1 2">
    <name type="scientific">Actinomadura luteofluorescens</name>
    <dbReference type="NCBI Taxonomy" id="46163"/>
    <lineage>
        <taxon>Bacteria</taxon>
        <taxon>Bacillati</taxon>
        <taxon>Actinomycetota</taxon>
        <taxon>Actinomycetes</taxon>
        <taxon>Streptosporangiales</taxon>
        <taxon>Thermomonosporaceae</taxon>
        <taxon>Actinomadura</taxon>
    </lineage>
</organism>
<dbReference type="RefSeq" id="WP_179848297.1">
    <property type="nucleotide sequence ID" value="NZ_JACCBA010000001.1"/>
</dbReference>
<name>A0A7Y9JKY9_9ACTN</name>
<evidence type="ECO:0000313" key="1">
    <source>
        <dbReference type="EMBL" id="NYD52028.1"/>
    </source>
</evidence>
<protein>
    <submittedName>
        <fullName evidence="1">Uncharacterized protein</fullName>
    </submittedName>
</protein>
<sequence length="118" mass="12814">MYVTIADSDRTRAGYIAGLRKLADLLEAQPDIPHYQHGRLSFALGGTEAKAAETIERTAAALTAAGIEFDRRDNDHSQGIEFVLAGVGYGFSRVHDAAWAVHKAQQSYEENVQVALPS</sequence>
<dbReference type="Proteomes" id="UP000529783">
    <property type="component" value="Unassembled WGS sequence"/>
</dbReference>
<comment type="caution">
    <text evidence="1">The sequence shown here is derived from an EMBL/GenBank/DDBJ whole genome shotgun (WGS) entry which is preliminary data.</text>
</comment>
<evidence type="ECO:0000313" key="2">
    <source>
        <dbReference type="Proteomes" id="UP000529783"/>
    </source>
</evidence>
<accession>A0A7Y9JKY9</accession>
<reference evidence="1 2" key="1">
    <citation type="submission" date="2020-07" db="EMBL/GenBank/DDBJ databases">
        <title>Sequencing the genomes of 1000 actinobacteria strains.</title>
        <authorList>
            <person name="Klenk H.-P."/>
        </authorList>
    </citation>
    <scope>NUCLEOTIDE SEQUENCE [LARGE SCALE GENOMIC DNA]</scope>
    <source>
        <strain evidence="1 2">DSM 40398</strain>
    </source>
</reference>
<keyword evidence="2" id="KW-1185">Reference proteome</keyword>
<gene>
    <name evidence="1" type="ORF">BJY14_008011</name>
</gene>
<dbReference type="AlphaFoldDB" id="A0A7Y9JKY9"/>
<proteinExistence type="predicted"/>